<dbReference type="InterPro" id="IPR031704">
    <property type="entry name" value="Glyco_hydro_36_N"/>
</dbReference>
<dbReference type="Pfam" id="PF16875">
    <property type="entry name" value="Glyco_hydro_36N"/>
    <property type="match status" value="1"/>
</dbReference>
<dbReference type="GO" id="GO:0016052">
    <property type="term" value="P:carbohydrate catabolic process"/>
    <property type="evidence" value="ECO:0007669"/>
    <property type="project" value="InterPro"/>
</dbReference>
<dbReference type="AlphaFoldDB" id="A0A2Z4U7Q6"/>
<evidence type="ECO:0000256" key="6">
    <source>
        <dbReference type="PIRSR" id="PIRSR005536-1"/>
    </source>
</evidence>
<dbReference type="InterPro" id="IPR017853">
    <property type="entry name" value="GH"/>
</dbReference>
<dbReference type="InterPro" id="IPR038417">
    <property type="entry name" value="Alpga-gal_N_sf"/>
</dbReference>
<sequence>MAIMNYDNRVFALQTKNTSYILGISENGTLENLYWGKKIEHGEDFLGESGKNPTINMQEPQNVREECSSFGGMRFKETSLKVLFSDGVRDFRCKAEGFVREENHLEFILEDIKYPFEVHLHYQVFPEEDVIKKWRVAVNKGEDPVVLERFYSAEYGLPGEGYESINYKGRWGAEFLAHSEPVNSGKKVYESLYGLTAHTVNPIFMIHKQAGETCGEVYYGALEYSGNFKTVIEAVNSNFLNILIGISDTDFAWELGAGESFETPAVYAGYSDAGFQKMTHTIHNFCKKYLMPKEFAKKPLPVLYNSWYSTTFAVHCDEQIELAKRAAKMGVELFVIDDGWFIGRKDDTAGLGDWHVDKEKFPKGLSELADKVHELGMKFGVWIEPEMVNPKSQLFQLHPEWIYQYPGREVLMGRNQYELDMANPQVVDYLITIFDQLLTETKIEYIKWDMNRYASEMGSESLDKNQWKELSVRNTKGVYRLIEELRRRHPEVEFEACASGGGRVDFGAMRYFDEYWPSDNTDALDRLSIQESYSYLYPVKYMRAWLTDDFGMDRRKIPLQFSMYSAMCGSLGIGIDLNSTSDKKMEEIASYIKVYKEIRETVQFGDLYRLCSLKTDKIQAVQYVKDRESVVFIFLDHEQYGDAFHCVKLRGLEENQVYQFELEGIQYEKTGAFLMNRGVQVKLYGDYDSKLLRFKKKG</sequence>
<dbReference type="InterPro" id="IPR002252">
    <property type="entry name" value="Glyco_hydro_36"/>
</dbReference>
<feature type="active site" description="Proton donor" evidence="6">
    <location>
        <position position="519"/>
    </location>
</feature>
<protein>
    <recommendedName>
        <fullName evidence="2 5">Alpha-galactosidase</fullName>
        <ecNumber evidence="2 5">3.2.1.22</ecNumber>
    </recommendedName>
</protein>
<evidence type="ECO:0000256" key="1">
    <source>
        <dbReference type="ARBA" id="ARBA00001255"/>
    </source>
</evidence>
<dbReference type="EMBL" id="CP030280">
    <property type="protein sequence ID" value="AWY97085.1"/>
    <property type="molecule type" value="Genomic_DNA"/>
</dbReference>
<dbReference type="InterPro" id="IPR050985">
    <property type="entry name" value="Alpha-glycosidase_related"/>
</dbReference>
<accession>A0A2Z4U7Q6</accession>
<keyword evidence="3 5" id="KW-0378">Hydrolase</keyword>
<dbReference type="Pfam" id="PF16874">
    <property type="entry name" value="Glyco_hydro_36C"/>
    <property type="match status" value="1"/>
</dbReference>
<reference evidence="11" key="1">
    <citation type="submission" date="2018-06" db="EMBL/GenBank/DDBJ databases">
        <title>Description of Blautia argi sp. nov., a new anaerobic isolated from dog feces.</title>
        <authorList>
            <person name="Chang Y.-H."/>
            <person name="Paek J."/>
            <person name="Shin Y."/>
        </authorList>
    </citation>
    <scope>NUCLEOTIDE SEQUENCE [LARGE SCALE GENOMIC DNA]</scope>
    <source>
        <strain evidence="11">KCTC 15426</strain>
    </source>
</reference>
<evidence type="ECO:0000259" key="9">
    <source>
        <dbReference type="Pfam" id="PF16875"/>
    </source>
</evidence>
<feature type="binding site" evidence="7">
    <location>
        <position position="497"/>
    </location>
    <ligand>
        <name>substrate</name>
    </ligand>
</feature>
<feature type="binding site" evidence="7">
    <location>
        <position position="171"/>
    </location>
    <ligand>
        <name>substrate</name>
    </ligand>
</feature>
<dbReference type="KEGG" id="blau:DQQ01_01735"/>
<dbReference type="PIRSF" id="PIRSF005536">
    <property type="entry name" value="Agal"/>
    <property type="match status" value="1"/>
</dbReference>
<dbReference type="Pfam" id="PF02065">
    <property type="entry name" value="Melibiase"/>
    <property type="match status" value="1"/>
</dbReference>
<comment type="similarity">
    <text evidence="5">Belongs to the glycosyl hydrolase.</text>
</comment>
<evidence type="ECO:0000256" key="7">
    <source>
        <dbReference type="PIRSR" id="PIRSR005536-2"/>
    </source>
</evidence>
<feature type="binding site" evidence="7">
    <location>
        <position position="414"/>
    </location>
    <ligand>
        <name>substrate</name>
    </ligand>
</feature>
<dbReference type="RefSeq" id="WP_111917918.1">
    <property type="nucleotide sequence ID" value="NZ_CAUWHR010000003.1"/>
</dbReference>
<evidence type="ECO:0000313" key="10">
    <source>
        <dbReference type="EMBL" id="AWY97085.1"/>
    </source>
</evidence>
<dbReference type="EC" id="3.2.1.22" evidence="2 5"/>
<keyword evidence="4 5" id="KW-0326">Glycosidase</keyword>
<dbReference type="GO" id="GO:0004557">
    <property type="term" value="F:alpha-galactosidase activity"/>
    <property type="evidence" value="ECO:0007669"/>
    <property type="project" value="UniProtKB-UniRule"/>
</dbReference>
<dbReference type="OrthoDB" id="9758822at2"/>
<dbReference type="InterPro" id="IPR013780">
    <property type="entry name" value="Glyco_hydro_b"/>
</dbReference>
<dbReference type="Gene3D" id="2.60.40.1180">
    <property type="entry name" value="Golgi alpha-mannosidase II"/>
    <property type="match status" value="1"/>
</dbReference>
<evidence type="ECO:0000259" key="8">
    <source>
        <dbReference type="Pfam" id="PF16874"/>
    </source>
</evidence>
<dbReference type="InterPro" id="IPR013785">
    <property type="entry name" value="Aldolase_TIM"/>
</dbReference>
<proteinExistence type="inferred from homology"/>
<evidence type="ECO:0000313" key="11">
    <source>
        <dbReference type="Proteomes" id="UP000250003"/>
    </source>
</evidence>
<feature type="active site" description="Nucleophile" evidence="6">
    <location>
        <position position="449"/>
    </location>
</feature>
<evidence type="ECO:0000256" key="4">
    <source>
        <dbReference type="ARBA" id="ARBA00023295"/>
    </source>
</evidence>
<feature type="domain" description="Glycosyl hydrolase family 36 C-terminal" evidence="8">
    <location>
        <begin position="620"/>
        <end position="694"/>
    </location>
</feature>
<dbReference type="PRINTS" id="PR00743">
    <property type="entry name" value="GLHYDRLASE36"/>
</dbReference>
<evidence type="ECO:0000256" key="3">
    <source>
        <dbReference type="ARBA" id="ARBA00022801"/>
    </source>
</evidence>
<evidence type="ECO:0000256" key="5">
    <source>
        <dbReference type="PIRNR" id="PIRNR005536"/>
    </source>
</evidence>
<dbReference type="PANTHER" id="PTHR43053">
    <property type="entry name" value="GLYCOSIDASE FAMILY 31"/>
    <property type="match status" value="1"/>
</dbReference>
<feature type="domain" description="Glycosyl hydrolase family 36 N-terminal" evidence="9">
    <location>
        <begin position="28"/>
        <end position="255"/>
    </location>
</feature>
<dbReference type="Gene3D" id="2.70.98.60">
    <property type="entry name" value="alpha-galactosidase from lactobacil brevis"/>
    <property type="match status" value="1"/>
</dbReference>
<dbReference type="InterPro" id="IPR031705">
    <property type="entry name" value="Glyco_hydro_36_C"/>
</dbReference>
<comment type="catalytic activity">
    <reaction evidence="1 5">
        <text>Hydrolysis of terminal, non-reducing alpha-D-galactose residues in alpha-D-galactosides, including galactose oligosaccharides, galactomannans and galactolipids.</text>
        <dbReference type="EC" id="3.2.1.22"/>
    </reaction>
</comment>
<dbReference type="CDD" id="cd14791">
    <property type="entry name" value="GH36"/>
    <property type="match status" value="1"/>
</dbReference>
<dbReference type="Proteomes" id="UP000250003">
    <property type="component" value="Chromosome"/>
</dbReference>
<feature type="binding site" evidence="7">
    <location>
        <begin position="337"/>
        <end position="338"/>
    </location>
    <ligand>
        <name>substrate</name>
    </ligand>
</feature>
<evidence type="ECO:0000256" key="2">
    <source>
        <dbReference type="ARBA" id="ARBA00012755"/>
    </source>
</evidence>
<dbReference type="FunFam" id="3.20.20.70:FF:000118">
    <property type="entry name" value="Alpha-galactosidase"/>
    <property type="match status" value="1"/>
</dbReference>
<feature type="binding site" evidence="7">
    <location>
        <begin position="447"/>
        <end position="451"/>
    </location>
    <ligand>
        <name>substrate</name>
    </ligand>
</feature>
<dbReference type="SUPFAM" id="SSF51445">
    <property type="entry name" value="(Trans)glycosidases"/>
    <property type="match status" value="1"/>
</dbReference>
<gene>
    <name evidence="10" type="ORF">DQQ01_01735</name>
</gene>
<feature type="binding site" evidence="7">
    <location>
        <position position="519"/>
    </location>
    <ligand>
        <name>substrate</name>
    </ligand>
</feature>
<name>A0A2Z4U7Q6_9FIRM</name>
<dbReference type="PANTHER" id="PTHR43053:SF3">
    <property type="entry name" value="ALPHA-GALACTOSIDASE C-RELATED"/>
    <property type="match status" value="1"/>
</dbReference>
<organism evidence="10 11">
    <name type="scientific">Blautia argi</name>
    <dbReference type="NCBI Taxonomy" id="1912897"/>
    <lineage>
        <taxon>Bacteria</taxon>
        <taxon>Bacillati</taxon>
        <taxon>Bacillota</taxon>
        <taxon>Clostridia</taxon>
        <taxon>Lachnospirales</taxon>
        <taxon>Lachnospiraceae</taxon>
        <taxon>Blautia</taxon>
    </lineage>
</organism>
<dbReference type="Gene3D" id="3.20.20.70">
    <property type="entry name" value="Aldolase class I"/>
    <property type="match status" value="1"/>
</dbReference>
<keyword evidence="11" id="KW-1185">Reference proteome</keyword>